<keyword evidence="4 12" id="KW-0812">Transmembrane</keyword>
<dbReference type="Pfam" id="PF14853">
    <property type="entry name" value="Fis1_TPR_C"/>
    <property type="match status" value="1"/>
</dbReference>
<keyword evidence="9 11" id="KW-0472">Membrane</keyword>
<dbReference type="GO" id="GO:0005741">
    <property type="term" value="C:mitochondrial outer membrane"/>
    <property type="evidence" value="ECO:0007669"/>
    <property type="project" value="UniProtKB-SubCell"/>
</dbReference>
<dbReference type="WBParaSite" id="MBELARI_LOCUS20904.2">
    <property type="protein sequence ID" value="MBELARI_LOCUS20904.2"/>
    <property type="gene ID" value="MBELARI_LOCUS20904"/>
</dbReference>
<evidence type="ECO:0000256" key="2">
    <source>
        <dbReference type="ARBA" id="ARBA00004572"/>
    </source>
</evidence>
<keyword evidence="6 11" id="KW-1000">Mitochondrion outer membrane</keyword>
<comment type="function">
    <text evidence="11">Involved in the fragmentation of the mitochondrial network and its perinuclear clustering.</text>
</comment>
<accession>A0AAF3J7F2</accession>
<keyword evidence="10" id="KW-0576">Peroxisome</keyword>
<evidence type="ECO:0000313" key="13">
    <source>
        <dbReference type="Proteomes" id="UP000887575"/>
    </source>
</evidence>
<feature type="transmembrane region" description="Helical" evidence="12">
    <location>
        <begin position="129"/>
        <end position="153"/>
    </location>
</feature>
<name>A0AAF3J7F2_9BILA</name>
<dbReference type="Proteomes" id="UP000887575">
    <property type="component" value="Unassembled WGS sequence"/>
</dbReference>
<dbReference type="GO" id="GO:0043653">
    <property type="term" value="P:mitochondrial fragmentation involved in apoptotic process"/>
    <property type="evidence" value="ECO:0007669"/>
    <property type="project" value="TreeGrafter"/>
</dbReference>
<dbReference type="CDD" id="cd12212">
    <property type="entry name" value="Fis1"/>
    <property type="match status" value="1"/>
</dbReference>
<dbReference type="PANTHER" id="PTHR13247:SF0">
    <property type="entry name" value="MITOCHONDRIAL FISSION 1 PROTEIN"/>
    <property type="match status" value="1"/>
</dbReference>
<dbReference type="InterPro" id="IPR011990">
    <property type="entry name" value="TPR-like_helical_dom_sf"/>
</dbReference>
<evidence type="ECO:0000256" key="8">
    <source>
        <dbReference type="ARBA" id="ARBA00023128"/>
    </source>
</evidence>
<evidence type="ECO:0000256" key="1">
    <source>
        <dbReference type="ARBA" id="ARBA00004549"/>
    </source>
</evidence>
<dbReference type="WBParaSite" id="MBELARI_LOCUS20964.2">
    <property type="protein sequence ID" value="MBELARI_LOCUS20964.2"/>
    <property type="gene ID" value="MBELARI_LOCUS20964"/>
</dbReference>
<keyword evidence="7 12" id="KW-1133">Transmembrane helix</keyword>
<protein>
    <recommendedName>
        <fullName evidence="11">Mitochondrial fission 1 protein</fullName>
    </recommendedName>
</protein>
<evidence type="ECO:0000256" key="6">
    <source>
        <dbReference type="ARBA" id="ARBA00022787"/>
    </source>
</evidence>
<keyword evidence="8 11" id="KW-0496">Mitochondrion</keyword>
<dbReference type="GO" id="GO:0000266">
    <property type="term" value="P:mitochondrial fission"/>
    <property type="evidence" value="ECO:0007669"/>
    <property type="project" value="UniProtKB-UniRule"/>
</dbReference>
<dbReference type="InterPro" id="IPR028061">
    <property type="entry name" value="Fis1_TPR_C"/>
</dbReference>
<dbReference type="GO" id="GO:0016559">
    <property type="term" value="P:peroxisome fission"/>
    <property type="evidence" value="ECO:0007669"/>
    <property type="project" value="TreeGrafter"/>
</dbReference>
<evidence type="ECO:0000256" key="3">
    <source>
        <dbReference type="ARBA" id="ARBA00008937"/>
    </source>
</evidence>
<evidence type="ECO:0000313" key="14">
    <source>
        <dbReference type="WBParaSite" id="MBELARI_LOCUS20904.2"/>
    </source>
</evidence>
<dbReference type="Pfam" id="PF14852">
    <property type="entry name" value="Fis1_TPR_N"/>
    <property type="match status" value="1"/>
</dbReference>
<proteinExistence type="inferred from homology"/>
<dbReference type="Gene3D" id="1.25.40.10">
    <property type="entry name" value="Tetratricopeptide repeat domain"/>
    <property type="match status" value="1"/>
</dbReference>
<evidence type="ECO:0000256" key="7">
    <source>
        <dbReference type="ARBA" id="ARBA00022989"/>
    </source>
</evidence>
<dbReference type="InterPro" id="IPR033745">
    <property type="entry name" value="Fis1_cytosol"/>
</dbReference>
<dbReference type="InterPro" id="IPR016543">
    <property type="entry name" value="Fis1"/>
</dbReference>
<organism evidence="13 14">
    <name type="scientific">Mesorhabditis belari</name>
    <dbReference type="NCBI Taxonomy" id="2138241"/>
    <lineage>
        <taxon>Eukaryota</taxon>
        <taxon>Metazoa</taxon>
        <taxon>Ecdysozoa</taxon>
        <taxon>Nematoda</taxon>
        <taxon>Chromadorea</taxon>
        <taxon>Rhabditida</taxon>
        <taxon>Rhabditina</taxon>
        <taxon>Rhabditomorpha</taxon>
        <taxon>Rhabditoidea</taxon>
        <taxon>Rhabditidae</taxon>
        <taxon>Mesorhabditinae</taxon>
        <taxon>Mesorhabditis</taxon>
    </lineage>
</organism>
<evidence type="ECO:0000256" key="4">
    <source>
        <dbReference type="ARBA" id="ARBA00022692"/>
    </source>
</evidence>
<evidence type="ECO:0000256" key="12">
    <source>
        <dbReference type="SAM" id="Phobius"/>
    </source>
</evidence>
<dbReference type="SUPFAM" id="SSF48452">
    <property type="entry name" value="TPR-like"/>
    <property type="match status" value="1"/>
</dbReference>
<evidence type="ECO:0000256" key="9">
    <source>
        <dbReference type="ARBA" id="ARBA00023136"/>
    </source>
</evidence>
<evidence type="ECO:0000256" key="11">
    <source>
        <dbReference type="PIRNR" id="PIRNR008835"/>
    </source>
</evidence>
<dbReference type="GO" id="GO:0005778">
    <property type="term" value="C:peroxisomal membrane"/>
    <property type="evidence" value="ECO:0007669"/>
    <property type="project" value="UniProtKB-SubCell"/>
</dbReference>
<comment type="subcellular location">
    <subcellularLocation>
        <location evidence="2">Mitochondrion outer membrane</location>
        <topology evidence="2">Single-pass membrane protein</topology>
    </subcellularLocation>
    <subcellularLocation>
        <location evidence="1">Peroxisome membrane</location>
        <topology evidence="1">Single-pass membrane protein</topology>
    </subcellularLocation>
</comment>
<dbReference type="PIRSF" id="PIRSF008835">
    <property type="entry name" value="TPR_repeat_11_Fis1"/>
    <property type="match status" value="1"/>
</dbReference>
<dbReference type="InterPro" id="IPR028058">
    <property type="entry name" value="Fis1_TPR_N"/>
</dbReference>
<evidence type="ECO:0000313" key="15">
    <source>
        <dbReference type="WBParaSite" id="MBELARI_LOCUS20964.2"/>
    </source>
</evidence>
<comment type="domain">
    <text evidence="11">The C-terminus is required for mitochondrial localization, while the N-terminus is necessary for mitochondrial fission.</text>
</comment>
<sequence length="155" mass="17439">MLMDVENVLDERIDPYELERFRDDYERGIKTGAPTVAATFCYAHGLIKSTKQDVNEGIRLLEDLLRKEPDEMPKRDYVYYLAIANARLKDYDRALAYLDVLLAVETHNRQARELKEIIEKKMKRALEGLLGAAVIGGGAVLVGGLLAAVFAAARR</sequence>
<comment type="similarity">
    <text evidence="3 11">Belongs to the FIS1 family.</text>
</comment>
<evidence type="ECO:0000256" key="5">
    <source>
        <dbReference type="ARBA" id="ARBA00022703"/>
    </source>
</evidence>
<dbReference type="PANTHER" id="PTHR13247">
    <property type="entry name" value="TETRATRICOPEPTIDE REPEAT PROTEIN 11 TPR REPEAT PROTEIN 11"/>
    <property type="match status" value="1"/>
</dbReference>
<dbReference type="AlphaFoldDB" id="A0AAF3J7F2"/>
<dbReference type="GO" id="GO:0000422">
    <property type="term" value="P:autophagy of mitochondrion"/>
    <property type="evidence" value="ECO:0007669"/>
    <property type="project" value="TreeGrafter"/>
</dbReference>
<keyword evidence="5" id="KW-0053">Apoptosis</keyword>
<dbReference type="FunFam" id="1.25.40.10:FF:000147">
    <property type="entry name" value="Mitochondrial fission 1 protein"/>
    <property type="match status" value="1"/>
</dbReference>
<evidence type="ECO:0000256" key="10">
    <source>
        <dbReference type="ARBA" id="ARBA00023140"/>
    </source>
</evidence>
<reference evidence="14 15" key="1">
    <citation type="submission" date="2024-02" db="UniProtKB">
        <authorList>
            <consortium name="WormBaseParasite"/>
        </authorList>
    </citation>
    <scope>IDENTIFICATION</scope>
</reference>
<keyword evidence="13" id="KW-1185">Reference proteome</keyword>